<dbReference type="GO" id="GO:0030388">
    <property type="term" value="P:fructose 1,6-bisphosphate metabolic process"/>
    <property type="evidence" value="ECO:0007669"/>
    <property type="project" value="TreeGrafter"/>
</dbReference>
<comment type="cofactor">
    <cofactor evidence="2">
        <name>Mg(2+)</name>
        <dbReference type="ChEBI" id="CHEBI:18420"/>
    </cofactor>
</comment>
<dbReference type="GO" id="GO:0006000">
    <property type="term" value="P:fructose metabolic process"/>
    <property type="evidence" value="ECO:0007669"/>
    <property type="project" value="TreeGrafter"/>
</dbReference>
<dbReference type="InterPro" id="IPR033391">
    <property type="entry name" value="FBPase_N"/>
</dbReference>
<dbReference type="AlphaFoldDB" id="A0A8T3YP66"/>
<dbReference type="GO" id="GO:0005986">
    <property type="term" value="P:sucrose biosynthetic process"/>
    <property type="evidence" value="ECO:0007669"/>
    <property type="project" value="TreeGrafter"/>
</dbReference>
<evidence type="ECO:0000256" key="7">
    <source>
        <dbReference type="ARBA" id="ARBA00022723"/>
    </source>
</evidence>
<dbReference type="InterPro" id="IPR000146">
    <property type="entry name" value="FBPase_class-1"/>
</dbReference>
<dbReference type="Gene3D" id="3.30.540.10">
    <property type="entry name" value="Fructose-1,6-Bisphosphatase, subunit A, domain 1"/>
    <property type="match status" value="1"/>
</dbReference>
<dbReference type="HAMAP" id="MF_01855">
    <property type="entry name" value="FBPase_class1"/>
    <property type="match status" value="1"/>
</dbReference>
<keyword evidence="10 11" id="KW-0119">Carbohydrate metabolism</keyword>
<evidence type="ECO:0000256" key="9">
    <source>
        <dbReference type="ARBA" id="ARBA00022842"/>
    </source>
</evidence>
<accession>A0A8T3YP66</accession>
<evidence type="ECO:0000313" key="15">
    <source>
        <dbReference type="Proteomes" id="UP000732298"/>
    </source>
</evidence>
<keyword evidence="9" id="KW-0460">Magnesium</keyword>
<dbReference type="Gene3D" id="3.40.190.80">
    <property type="match status" value="1"/>
</dbReference>
<comment type="catalytic activity">
    <reaction evidence="1">
        <text>beta-D-fructose 1,6-bisphosphate + H2O = beta-D-fructose 6-phosphate + phosphate</text>
        <dbReference type="Rhea" id="RHEA:11064"/>
        <dbReference type="ChEBI" id="CHEBI:15377"/>
        <dbReference type="ChEBI" id="CHEBI:32966"/>
        <dbReference type="ChEBI" id="CHEBI:43474"/>
        <dbReference type="ChEBI" id="CHEBI:57634"/>
        <dbReference type="EC" id="3.1.3.11"/>
    </reaction>
</comment>
<dbReference type="GO" id="GO:0006094">
    <property type="term" value="P:gluconeogenesis"/>
    <property type="evidence" value="ECO:0007669"/>
    <property type="project" value="TreeGrafter"/>
</dbReference>
<dbReference type="GO" id="GO:0042132">
    <property type="term" value="F:fructose 1,6-bisphosphate 1-phosphatase activity"/>
    <property type="evidence" value="ECO:0007669"/>
    <property type="project" value="UniProtKB-EC"/>
</dbReference>
<comment type="caution">
    <text evidence="14">The sequence shown here is derived from an EMBL/GenBank/DDBJ whole genome shotgun (WGS) entry which is preliminary data.</text>
</comment>
<dbReference type="InterPro" id="IPR020548">
    <property type="entry name" value="Fructose_bisphosphatase_AS"/>
</dbReference>
<feature type="domain" description="Fructose-1-6-bisphosphatase class 1 C-terminal" evidence="13">
    <location>
        <begin position="199"/>
        <end position="316"/>
    </location>
</feature>
<dbReference type="InterPro" id="IPR028343">
    <property type="entry name" value="FBPtase"/>
</dbReference>
<protein>
    <recommendedName>
        <fullName evidence="5">fructose-bisphosphatase</fullName>
        <ecNumber evidence="5">3.1.3.11</ecNumber>
    </recommendedName>
</protein>
<evidence type="ECO:0000256" key="2">
    <source>
        <dbReference type="ARBA" id="ARBA00001946"/>
    </source>
</evidence>
<dbReference type="EC" id="3.1.3.11" evidence="5"/>
<evidence type="ECO:0000256" key="11">
    <source>
        <dbReference type="RuleBase" id="RU000508"/>
    </source>
</evidence>
<evidence type="ECO:0000259" key="13">
    <source>
        <dbReference type="Pfam" id="PF18913"/>
    </source>
</evidence>
<organism evidence="14 15">
    <name type="scientific">Candidatus Iainarchaeum sp</name>
    <dbReference type="NCBI Taxonomy" id="3101447"/>
    <lineage>
        <taxon>Archaea</taxon>
        <taxon>Candidatus Iainarchaeota</taxon>
        <taxon>Candidatus Iainarchaeia</taxon>
        <taxon>Candidatus Iainarchaeales</taxon>
        <taxon>Candidatus Iainarchaeaceae</taxon>
        <taxon>Candidatus Iainarchaeum</taxon>
    </lineage>
</organism>
<evidence type="ECO:0000256" key="6">
    <source>
        <dbReference type="ARBA" id="ARBA00022490"/>
    </source>
</evidence>
<evidence type="ECO:0000256" key="3">
    <source>
        <dbReference type="ARBA" id="ARBA00005215"/>
    </source>
</evidence>
<dbReference type="PIRSF" id="PIRSF500210">
    <property type="entry name" value="FBPtase"/>
    <property type="match status" value="1"/>
</dbReference>
<evidence type="ECO:0000259" key="12">
    <source>
        <dbReference type="Pfam" id="PF00316"/>
    </source>
</evidence>
<dbReference type="Pfam" id="PF18913">
    <property type="entry name" value="FBPase_C"/>
    <property type="match status" value="1"/>
</dbReference>
<sequence length="321" mass="35151">MDLLEGLFLFVSAANLITFGGLLLDFARHLRKSGVDHDMAAIMLLLADKSRLVQKAFFTHSGVAQTRNIHGEQQMELDTYSDAVFMKAMEKSRLVKTVASEEQDDIVEIKKAKGSYGVTLDPLDGSSLIKTNLAVGTIAGFFNEGDVMEKGSRMDGAMFILYGPITSLVYTAKKGVHEFVLNPKGKFVLKREGIQIPGGKIYCPGGLRSEWAEPHRSFIEDLEGQGYKLRFSGGFVPDFQQILNYGGLFTYPALSTAPQGKLRLVFEANPMALIAEQAGGAGTNGVQNLHGIKPESLSQRTPLYLGGKREIELARKHLALH</sequence>
<name>A0A8T3YP66_9ARCH</name>
<dbReference type="InterPro" id="IPR044015">
    <property type="entry name" value="FBPase_C_dom"/>
</dbReference>
<keyword evidence="8 11" id="KW-0378">Hydrolase</keyword>
<comment type="similarity">
    <text evidence="4 11">Belongs to the FBPase class 1 family.</text>
</comment>
<evidence type="ECO:0000256" key="8">
    <source>
        <dbReference type="ARBA" id="ARBA00022801"/>
    </source>
</evidence>
<dbReference type="SUPFAM" id="SSF56655">
    <property type="entry name" value="Carbohydrate phosphatase"/>
    <property type="match status" value="1"/>
</dbReference>
<evidence type="ECO:0000256" key="4">
    <source>
        <dbReference type="ARBA" id="ARBA00010941"/>
    </source>
</evidence>
<dbReference type="Pfam" id="PF00316">
    <property type="entry name" value="FBPase"/>
    <property type="match status" value="1"/>
</dbReference>
<dbReference type="CDD" id="cd00354">
    <property type="entry name" value="FBPase"/>
    <property type="match status" value="1"/>
</dbReference>
<reference evidence="14" key="1">
    <citation type="submission" date="2020-07" db="EMBL/GenBank/DDBJ databases">
        <title>Huge and variable diversity of episymbiotic CPR bacteria and DPANN archaea in groundwater ecosystems.</title>
        <authorList>
            <person name="He C.Y."/>
            <person name="Keren R."/>
            <person name="Whittaker M."/>
            <person name="Farag I.F."/>
            <person name="Doudna J."/>
            <person name="Cate J.H.D."/>
            <person name="Banfield J.F."/>
        </authorList>
    </citation>
    <scope>NUCLEOTIDE SEQUENCE</scope>
    <source>
        <strain evidence="14">NC_groundwater_1296_Ag_S-0.2um_52_80</strain>
    </source>
</reference>
<evidence type="ECO:0000313" key="14">
    <source>
        <dbReference type="EMBL" id="MBI4210798.1"/>
    </source>
</evidence>
<dbReference type="GO" id="GO:0006002">
    <property type="term" value="P:fructose 6-phosphate metabolic process"/>
    <property type="evidence" value="ECO:0007669"/>
    <property type="project" value="TreeGrafter"/>
</dbReference>
<dbReference type="Proteomes" id="UP000732298">
    <property type="component" value="Unassembled WGS sequence"/>
</dbReference>
<gene>
    <name evidence="14" type="ORF">HY544_04805</name>
</gene>
<evidence type="ECO:0000256" key="10">
    <source>
        <dbReference type="ARBA" id="ARBA00023277"/>
    </source>
</evidence>
<dbReference type="GO" id="GO:0046872">
    <property type="term" value="F:metal ion binding"/>
    <property type="evidence" value="ECO:0007669"/>
    <property type="project" value="UniProtKB-KW"/>
</dbReference>
<dbReference type="EMBL" id="JACQPB010000042">
    <property type="protein sequence ID" value="MBI4210798.1"/>
    <property type="molecule type" value="Genomic_DNA"/>
</dbReference>
<dbReference type="PANTHER" id="PTHR11556">
    <property type="entry name" value="FRUCTOSE-1,6-BISPHOSPHATASE-RELATED"/>
    <property type="match status" value="1"/>
</dbReference>
<evidence type="ECO:0000256" key="5">
    <source>
        <dbReference type="ARBA" id="ARBA00013093"/>
    </source>
</evidence>
<evidence type="ECO:0000256" key="1">
    <source>
        <dbReference type="ARBA" id="ARBA00001273"/>
    </source>
</evidence>
<keyword evidence="7" id="KW-0479">Metal-binding</keyword>
<dbReference type="PRINTS" id="PR00115">
    <property type="entry name" value="F16BPHPHTASE"/>
</dbReference>
<dbReference type="PROSITE" id="PS00124">
    <property type="entry name" value="FBPASE"/>
    <property type="match status" value="1"/>
</dbReference>
<dbReference type="PIRSF" id="PIRSF000904">
    <property type="entry name" value="FBPtase_SBPase"/>
    <property type="match status" value="1"/>
</dbReference>
<proteinExistence type="inferred from homology"/>
<feature type="domain" description="Fructose-1-6-bisphosphatase class I N-terminal" evidence="12">
    <location>
        <begin position="50"/>
        <end position="191"/>
    </location>
</feature>
<comment type="pathway">
    <text evidence="3">Carbohydrate biosynthesis; Calvin cycle.</text>
</comment>
<keyword evidence="6" id="KW-0963">Cytoplasm</keyword>
<dbReference type="PANTHER" id="PTHR11556:SF35">
    <property type="entry name" value="SEDOHEPTULOSE-1,7-BISPHOSPHATASE, CHLOROPLASTIC"/>
    <property type="match status" value="1"/>
</dbReference>
<dbReference type="GO" id="GO:0005829">
    <property type="term" value="C:cytosol"/>
    <property type="evidence" value="ECO:0007669"/>
    <property type="project" value="TreeGrafter"/>
</dbReference>